<proteinExistence type="predicted"/>
<protein>
    <submittedName>
        <fullName evidence="1">CarboxypepD_reg-like domain-containing protein</fullName>
    </submittedName>
</protein>
<dbReference type="Pfam" id="PF13715">
    <property type="entry name" value="CarbopepD_reg_2"/>
    <property type="match status" value="1"/>
</dbReference>
<organism evidence="1 2">
    <name type="scientific">Dyadobacter psychrophilus</name>
    <dbReference type="NCBI Taxonomy" id="651661"/>
    <lineage>
        <taxon>Bacteria</taxon>
        <taxon>Pseudomonadati</taxon>
        <taxon>Bacteroidota</taxon>
        <taxon>Cytophagia</taxon>
        <taxon>Cytophagales</taxon>
        <taxon>Spirosomataceae</taxon>
        <taxon>Dyadobacter</taxon>
    </lineage>
</organism>
<dbReference type="SUPFAM" id="SSF49464">
    <property type="entry name" value="Carboxypeptidase regulatory domain-like"/>
    <property type="match status" value="1"/>
</dbReference>
<dbReference type="EMBL" id="FUZA01000003">
    <property type="protein sequence ID" value="SKB94250.1"/>
    <property type="molecule type" value="Genomic_DNA"/>
</dbReference>
<name>A0A1T5FDL3_9BACT</name>
<dbReference type="Pfam" id="PF18939">
    <property type="entry name" value="DUF5686"/>
    <property type="match status" value="1"/>
</dbReference>
<evidence type="ECO:0000313" key="1">
    <source>
        <dbReference type="EMBL" id="SKB94250.1"/>
    </source>
</evidence>
<gene>
    <name evidence="1" type="ORF">SAMN05660293_03077</name>
</gene>
<dbReference type="RefSeq" id="WP_082215602.1">
    <property type="nucleotide sequence ID" value="NZ_FUZA01000003.1"/>
</dbReference>
<evidence type="ECO:0000313" key="2">
    <source>
        <dbReference type="Proteomes" id="UP000190897"/>
    </source>
</evidence>
<dbReference type="STRING" id="651661.SAMN05660293_03077"/>
<dbReference type="InterPro" id="IPR043741">
    <property type="entry name" value="DUF5686"/>
</dbReference>
<accession>A0A1T5FDL3</accession>
<dbReference type="Proteomes" id="UP000190897">
    <property type="component" value="Unassembled WGS sequence"/>
</dbReference>
<reference evidence="2" key="1">
    <citation type="submission" date="2017-02" db="EMBL/GenBank/DDBJ databases">
        <authorList>
            <person name="Varghese N."/>
            <person name="Submissions S."/>
        </authorList>
    </citation>
    <scope>NUCLEOTIDE SEQUENCE [LARGE SCALE GENOMIC DNA]</scope>
    <source>
        <strain evidence="2">DSM 22270</strain>
    </source>
</reference>
<dbReference type="InterPro" id="IPR008969">
    <property type="entry name" value="CarboxyPept-like_regulatory"/>
</dbReference>
<keyword evidence="2" id="KW-1185">Reference proteome</keyword>
<dbReference type="AlphaFoldDB" id="A0A1T5FDL3"/>
<dbReference type="Gene3D" id="2.60.40.1120">
    <property type="entry name" value="Carboxypeptidase-like, regulatory domain"/>
    <property type="match status" value="1"/>
</dbReference>
<dbReference type="OrthoDB" id="983143at2"/>
<sequence>MRVALLLIIFFGLQSQLNAGGIKGRISTAKGEALAYAGVAVKGTSNGTMANEEGEYEFALAPGSYEIVFQFLGFKSISKNITVGSDFTEMNVVLEEQALNLREATIGKGKEDPAYSIMRRAIAKARFHQLQLRGYTAKVYSRSTALPTKIPYLVERRLKKEGVQEGKAILNESVAEIRYRRPASYTQKIVSTRNSLDNSIPSPNEYILASLYSPEIAGTISPLSPKAFAYYRFEYEGYFEDQGQLVNKIKVIPRAYGEGVFKGSLFILEDRWAIHSYDLQTTTSGLNISAKQIFSPVQNVWIPVNQQFRINGSYLGFAGEFKYLVSLTYQKLDVDPGLKEDIVITDHKKENVAKDASRKENLEKLIQDQKQFSTKNFRKLTKAYEKEQKKERKIEGSSDRLVRQDSIIIDSMANKRDTTYWQALRPIPLTKSEVTSYVLQDSIKVVKDSIREKRKPDSLAFRPLHLVTGNTYALGNRKTFYFKSPLLSISYNTVEGNAINILTEWEKKWGKSYRFNISPLVRYSFGRKRVYGNLTTNIGNNKWNLMLSGGEMASQINNNNPIPPLPNSIGARFFDRNLMKLYQKQYGRAEFSLSNIADVLSFNAGLEFEHRKELFNQESARPIFFWSQYYYTPNRPENRELQNTGFPIHNATILDLTATVRPWRRYLIRNGEKRYLRSKGPSFSMNYKTGLGFAGDVDYSMLQGSIRQNLSLGPRSNLEYYVNGGGFLDTKQMYFPDYRHFMGNEFFFQYAYPPDQFRMLQYYRYSTSSWFFQAHAIWTSQRFALTRIEALRITGISETLQLHYLRVPTIRNYTEAVYGIDDILRIIRLEAVAQFHGSHFKGMGWRVGTSIKFGR</sequence>